<name>A0A812JGY4_9DINO</name>
<feature type="transmembrane region" description="Helical" evidence="1">
    <location>
        <begin position="154"/>
        <end position="176"/>
    </location>
</feature>
<gene>
    <name evidence="2" type="primary">tyr-3</name>
    <name evidence="2" type="ORF">SNAT2548_LOCUS6164</name>
</gene>
<reference evidence="2" key="1">
    <citation type="submission" date="2021-02" db="EMBL/GenBank/DDBJ databases">
        <authorList>
            <person name="Dougan E. K."/>
            <person name="Rhodes N."/>
            <person name="Thang M."/>
            <person name="Chan C."/>
        </authorList>
    </citation>
    <scope>NUCLEOTIDE SEQUENCE</scope>
</reference>
<protein>
    <submittedName>
        <fullName evidence="2">Tyr-3 protein</fullName>
    </submittedName>
</protein>
<dbReference type="Pfam" id="PF07690">
    <property type="entry name" value="MFS_1"/>
    <property type="match status" value="1"/>
</dbReference>
<feature type="transmembrane region" description="Helical" evidence="1">
    <location>
        <begin position="63"/>
        <end position="83"/>
    </location>
</feature>
<dbReference type="Proteomes" id="UP000604046">
    <property type="component" value="Unassembled WGS sequence"/>
</dbReference>
<keyword evidence="1" id="KW-0812">Transmembrane</keyword>
<keyword evidence="1" id="KW-0472">Membrane</keyword>
<comment type="caution">
    <text evidence="2">The sequence shown here is derived from an EMBL/GenBank/DDBJ whole genome shotgun (WGS) entry which is preliminary data.</text>
</comment>
<evidence type="ECO:0000313" key="3">
    <source>
        <dbReference type="Proteomes" id="UP000604046"/>
    </source>
</evidence>
<dbReference type="AlphaFoldDB" id="A0A812JGY4"/>
<keyword evidence="3" id="KW-1185">Reference proteome</keyword>
<evidence type="ECO:0000313" key="2">
    <source>
        <dbReference type="EMBL" id="CAE7202805.1"/>
    </source>
</evidence>
<organism evidence="2 3">
    <name type="scientific">Symbiodinium natans</name>
    <dbReference type="NCBI Taxonomy" id="878477"/>
    <lineage>
        <taxon>Eukaryota</taxon>
        <taxon>Sar</taxon>
        <taxon>Alveolata</taxon>
        <taxon>Dinophyceae</taxon>
        <taxon>Suessiales</taxon>
        <taxon>Symbiodiniaceae</taxon>
        <taxon>Symbiodinium</taxon>
    </lineage>
</organism>
<accession>A0A812JGY4</accession>
<dbReference type="GO" id="GO:0022857">
    <property type="term" value="F:transmembrane transporter activity"/>
    <property type="evidence" value="ECO:0007669"/>
    <property type="project" value="InterPro"/>
</dbReference>
<dbReference type="SUPFAM" id="SSF103473">
    <property type="entry name" value="MFS general substrate transporter"/>
    <property type="match status" value="1"/>
</dbReference>
<sequence length="271" mass="28660">MMSDLIEDPQAHLFRGLLAVSTPCTPPNLKWKERAAAYGVFMAAAMLLFATGMPMGYVLPRGMALAISVTAGIAKLVYLFLVFPETARKAERASTVEPNPLRTMTSACSLLAKNAFAKRLACVLVFTGIGSAGYGVVLPPFMMGYLGYTRKDKLVLMCIAAASALVAFACLMGPLVRAFGQVRTLQFCLIASACVPLLTAACQDQLQLDVLTPLLVSPTVLAIPLFSALKSAVVSSQEQGLIQGAVASMSKAGGVVNKAQYVPSAEEFGWL</sequence>
<dbReference type="Gene3D" id="1.20.1250.20">
    <property type="entry name" value="MFS general substrate transporter like domains"/>
    <property type="match status" value="1"/>
</dbReference>
<proteinExistence type="predicted"/>
<dbReference type="EMBL" id="CAJNDS010000403">
    <property type="protein sequence ID" value="CAE7202805.1"/>
    <property type="molecule type" value="Genomic_DNA"/>
</dbReference>
<feature type="transmembrane region" description="Helical" evidence="1">
    <location>
        <begin position="35"/>
        <end position="57"/>
    </location>
</feature>
<dbReference type="InterPro" id="IPR036259">
    <property type="entry name" value="MFS_trans_sf"/>
</dbReference>
<feature type="transmembrane region" description="Helical" evidence="1">
    <location>
        <begin position="120"/>
        <end position="142"/>
    </location>
</feature>
<keyword evidence="1" id="KW-1133">Transmembrane helix</keyword>
<evidence type="ECO:0000256" key="1">
    <source>
        <dbReference type="SAM" id="Phobius"/>
    </source>
</evidence>
<dbReference type="InterPro" id="IPR011701">
    <property type="entry name" value="MFS"/>
</dbReference>